<dbReference type="OrthoDB" id="1176146at2"/>
<feature type="transmembrane region" description="Helical" evidence="1">
    <location>
        <begin position="12"/>
        <end position="31"/>
    </location>
</feature>
<keyword evidence="3" id="KW-1185">Reference proteome</keyword>
<dbReference type="InterPro" id="IPR025495">
    <property type="entry name" value="DUF4386"/>
</dbReference>
<feature type="transmembrane region" description="Helical" evidence="1">
    <location>
        <begin position="195"/>
        <end position="216"/>
    </location>
</feature>
<evidence type="ECO:0000313" key="2">
    <source>
        <dbReference type="EMBL" id="RXJ04495.1"/>
    </source>
</evidence>
<name>A0A4V1LGZ9_9BACI</name>
<keyword evidence="1" id="KW-1133">Transmembrane helix</keyword>
<organism evidence="2 3">
    <name type="scientific">Anaerobacillus alkaliphilus</name>
    <dbReference type="NCBI Taxonomy" id="1548597"/>
    <lineage>
        <taxon>Bacteria</taxon>
        <taxon>Bacillati</taxon>
        <taxon>Bacillota</taxon>
        <taxon>Bacilli</taxon>
        <taxon>Bacillales</taxon>
        <taxon>Bacillaceae</taxon>
        <taxon>Anaerobacillus</taxon>
    </lineage>
</organism>
<protein>
    <submittedName>
        <fullName evidence="2">DUF4386 domain-containing protein</fullName>
    </submittedName>
</protein>
<accession>A0A4V1LGZ9</accession>
<comment type="caution">
    <text evidence="2">The sequence shown here is derived from an EMBL/GenBank/DDBJ whole genome shotgun (WGS) entry which is preliminary data.</text>
</comment>
<gene>
    <name evidence="2" type="ORF">DS745_03685</name>
</gene>
<dbReference type="Proteomes" id="UP000290649">
    <property type="component" value="Unassembled WGS sequence"/>
</dbReference>
<feature type="transmembrane region" description="Helical" evidence="1">
    <location>
        <begin position="135"/>
        <end position="156"/>
    </location>
</feature>
<keyword evidence="1" id="KW-0812">Transmembrane</keyword>
<evidence type="ECO:0000256" key="1">
    <source>
        <dbReference type="SAM" id="Phobius"/>
    </source>
</evidence>
<keyword evidence="1" id="KW-0472">Membrane</keyword>
<sequence length="230" mass="25972">MIDTDRKTAITFGILLITGIIFGILSSVPALEQPDYLTKLSTIKGQVLLAAFFQFIMAAVYVCIAVLLYPTIKKYNEGLALSYFGFRIIGAVFLFIGIIFLLLLLFISQRFVIEVQPDPSRFQTIGELLRVGRDWINHIGMILPWSIGGLILYYCFFRMKLIPKWLSIWGLIGYTSTLIATILLFFDIIKIVSPIYLIMNTPTALLELILAVYLIVNGFNPYIKQKGGTL</sequence>
<proteinExistence type="predicted"/>
<reference evidence="2 3" key="1">
    <citation type="journal article" date="2019" name="Int. J. Syst. Evol. Microbiol.">
        <title>Anaerobacillus alkaliphilus sp. nov., a novel alkaliphilic and moderately halophilic bacterium.</title>
        <authorList>
            <person name="Borsodi A.K."/>
            <person name="Aszalos J.M."/>
            <person name="Bihari P."/>
            <person name="Nagy I."/>
            <person name="Schumann P."/>
            <person name="Sproer C."/>
            <person name="Kovacs A.L."/>
            <person name="Boka K."/>
            <person name="Dobosy P."/>
            <person name="Ovari M."/>
            <person name="Szili-Kovacs T."/>
            <person name="Toth E."/>
        </authorList>
    </citation>
    <scope>NUCLEOTIDE SEQUENCE [LARGE SCALE GENOMIC DNA]</scope>
    <source>
        <strain evidence="2 3">B16-10</strain>
    </source>
</reference>
<dbReference type="Pfam" id="PF14329">
    <property type="entry name" value="DUF4386"/>
    <property type="match status" value="1"/>
</dbReference>
<dbReference type="AlphaFoldDB" id="A0A4V1LGZ9"/>
<dbReference type="EMBL" id="QOUX01000001">
    <property type="protein sequence ID" value="RXJ04495.1"/>
    <property type="molecule type" value="Genomic_DNA"/>
</dbReference>
<evidence type="ECO:0000313" key="3">
    <source>
        <dbReference type="Proteomes" id="UP000290649"/>
    </source>
</evidence>
<feature type="transmembrane region" description="Helical" evidence="1">
    <location>
        <begin position="84"/>
        <end position="107"/>
    </location>
</feature>
<feature type="transmembrane region" description="Helical" evidence="1">
    <location>
        <begin position="168"/>
        <end position="189"/>
    </location>
</feature>
<feature type="transmembrane region" description="Helical" evidence="1">
    <location>
        <begin position="51"/>
        <end position="72"/>
    </location>
</feature>